<evidence type="ECO:0000313" key="2">
    <source>
        <dbReference type="EMBL" id="TXC70438.1"/>
    </source>
</evidence>
<organism evidence="2 3">
    <name type="scientific">Sphingomonas ginsenosidivorax</name>
    <dbReference type="NCBI Taxonomy" id="862135"/>
    <lineage>
        <taxon>Bacteria</taxon>
        <taxon>Pseudomonadati</taxon>
        <taxon>Pseudomonadota</taxon>
        <taxon>Alphaproteobacteria</taxon>
        <taxon>Sphingomonadales</taxon>
        <taxon>Sphingomonadaceae</taxon>
        <taxon>Sphingomonas</taxon>
    </lineage>
</organism>
<dbReference type="AlphaFoldDB" id="A0A5C6UEP8"/>
<comment type="caution">
    <text evidence="2">The sequence shown here is derived from an EMBL/GenBank/DDBJ whole genome shotgun (WGS) entry which is preliminary data.</text>
</comment>
<name>A0A5C6UEP8_9SPHN</name>
<feature type="domain" description="HTH araC/xylS-type" evidence="1">
    <location>
        <begin position="179"/>
        <end position="279"/>
    </location>
</feature>
<dbReference type="Proteomes" id="UP000321250">
    <property type="component" value="Unassembled WGS sequence"/>
</dbReference>
<dbReference type="Pfam" id="PF12833">
    <property type="entry name" value="HTH_18"/>
    <property type="match status" value="1"/>
</dbReference>
<dbReference type="EMBL" id="VOQR01000001">
    <property type="protein sequence ID" value="TXC70438.1"/>
    <property type="molecule type" value="Genomic_DNA"/>
</dbReference>
<dbReference type="GO" id="GO:0003700">
    <property type="term" value="F:DNA-binding transcription factor activity"/>
    <property type="evidence" value="ECO:0007669"/>
    <property type="project" value="InterPro"/>
</dbReference>
<reference evidence="2 3" key="1">
    <citation type="journal article" date="2013" name="Antonie Van Leeuwenhoek">
        <title>Sphingomonas ginsenosidivorax sp. nov., with the ability to transform ginsenosides.</title>
        <authorList>
            <person name="Jin X.F."/>
            <person name="Kim J.K."/>
            <person name="Liu Q.M."/>
            <person name="Kang M.S."/>
            <person name="He D."/>
            <person name="Jin F.X."/>
            <person name="Kim S.C."/>
            <person name="Im W.T."/>
        </authorList>
    </citation>
    <scope>NUCLEOTIDE SEQUENCE [LARGE SCALE GENOMIC DNA]</scope>
    <source>
        <strain evidence="2 3">KHI67</strain>
    </source>
</reference>
<sequence>MIESGSHTPGVSVAAFQLPENAALRYEQPDARLAEFFTDYHVLDSEEREGVPAVDWMLPSWPAIRIFLSERRLAVTLRRRTYDPVPVASLYGTTSRAMEVTTNGGVTIGVGISPLGWARLVRRPADAFRDRITRLDEVLPPAIVETLVAQLRASDQGPAVKGILDAFFLEYLGAPDPNEAAIRQLAALIVNDETQDLPTAAAAVGISEMQLRRLSTRYFGFPPKTLLIRTRFLRSFLRMLSAGGPADYSLIAHSYHDVPHFLRDAQHFLGMTPRRFMELETPKLDAVLRARAAVLGAATSALQATH</sequence>
<dbReference type="OrthoDB" id="2559672at2"/>
<dbReference type="GO" id="GO:0043565">
    <property type="term" value="F:sequence-specific DNA binding"/>
    <property type="evidence" value="ECO:0007669"/>
    <property type="project" value="InterPro"/>
</dbReference>
<dbReference type="RefSeq" id="WP_147080629.1">
    <property type="nucleotide sequence ID" value="NZ_VOQR01000001.1"/>
</dbReference>
<accession>A0A5C6UEP8</accession>
<protein>
    <submittedName>
        <fullName evidence="2">AraC family transcriptional regulator</fullName>
    </submittedName>
</protein>
<proteinExistence type="predicted"/>
<dbReference type="PROSITE" id="PS01124">
    <property type="entry name" value="HTH_ARAC_FAMILY_2"/>
    <property type="match status" value="1"/>
</dbReference>
<evidence type="ECO:0000313" key="3">
    <source>
        <dbReference type="Proteomes" id="UP000321250"/>
    </source>
</evidence>
<dbReference type="Gene3D" id="1.10.10.60">
    <property type="entry name" value="Homeodomain-like"/>
    <property type="match status" value="1"/>
</dbReference>
<keyword evidence="3" id="KW-1185">Reference proteome</keyword>
<dbReference type="InterPro" id="IPR018060">
    <property type="entry name" value="HTH_AraC"/>
</dbReference>
<evidence type="ECO:0000259" key="1">
    <source>
        <dbReference type="PROSITE" id="PS01124"/>
    </source>
</evidence>
<gene>
    <name evidence="2" type="ORF">FSB78_05385</name>
</gene>